<accession>A0A816B2X4</accession>
<evidence type="ECO:0000313" key="12">
    <source>
        <dbReference type="Proteomes" id="UP000663855"/>
    </source>
</evidence>
<dbReference type="PROSITE" id="PS00139">
    <property type="entry name" value="THIOL_PROTEASE_CYS"/>
    <property type="match status" value="1"/>
</dbReference>
<keyword evidence="7" id="KW-0732">Signal</keyword>
<evidence type="ECO:0000313" key="10">
    <source>
        <dbReference type="EMBL" id="CAF1604027.1"/>
    </source>
</evidence>
<keyword evidence="6" id="KW-1015">Disulfide bond</keyword>
<dbReference type="EMBL" id="CAJOBH010000875">
    <property type="protein sequence ID" value="CAF3822727.1"/>
    <property type="molecule type" value="Genomic_DNA"/>
</dbReference>
<dbReference type="InterPro" id="IPR038765">
    <property type="entry name" value="Papain-like_cys_pep_sf"/>
</dbReference>
<dbReference type="InterPro" id="IPR000668">
    <property type="entry name" value="Peptidase_C1A_C"/>
</dbReference>
<protein>
    <submittedName>
        <fullName evidence="10">Uncharacterized protein</fullName>
    </submittedName>
</protein>
<dbReference type="PANTHER" id="PTHR12411">
    <property type="entry name" value="CYSTEINE PROTEASE FAMILY C1-RELATED"/>
    <property type="match status" value="1"/>
</dbReference>
<dbReference type="Gene3D" id="3.90.70.10">
    <property type="entry name" value="Cysteine proteinases"/>
    <property type="match status" value="1"/>
</dbReference>
<dbReference type="SMART" id="SM00645">
    <property type="entry name" value="Pept_C1"/>
    <property type="match status" value="1"/>
</dbReference>
<gene>
    <name evidence="11" type="ORF">BYL167_LOCUS4214</name>
    <name evidence="10" type="ORF">CJN711_LOCUS35624</name>
</gene>
<dbReference type="Pfam" id="PF08246">
    <property type="entry name" value="Inhibitor_I29"/>
    <property type="match status" value="1"/>
</dbReference>
<keyword evidence="2" id="KW-0645">Protease</keyword>
<dbReference type="SMART" id="SM00848">
    <property type="entry name" value="Inhibitor_I29"/>
    <property type="match status" value="1"/>
</dbReference>
<dbReference type="SUPFAM" id="SSF54001">
    <property type="entry name" value="Cysteine proteinases"/>
    <property type="match status" value="1"/>
</dbReference>
<feature type="chain" id="PRO_5036412651" evidence="7">
    <location>
        <begin position="23"/>
        <end position="420"/>
    </location>
</feature>
<dbReference type="InterPro" id="IPR013128">
    <property type="entry name" value="Peptidase_C1A"/>
</dbReference>
<evidence type="ECO:0000256" key="2">
    <source>
        <dbReference type="ARBA" id="ARBA00022670"/>
    </source>
</evidence>
<dbReference type="InterPro" id="IPR025660">
    <property type="entry name" value="Pept_his_AS"/>
</dbReference>
<dbReference type="InterPro" id="IPR000169">
    <property type="entry name" value="Pept_cys_AS"/>
</dbReference>
<dbReference type="AlphaFoldDB" id="A0A816B2X4"/>
<evidence type="ECO:0000259" key="8">
    <source>
        <dbReference type="SMART" id="SM00645"/>
    </source>
</evidence>
<evidence type="ECO:0000259" key="9">
    <source>
        <dbReference type="SMART" id="SM00848"/>
    </source>
</evidence>
<evidence type="ECO:0000256" key="6">
    <source>
        <dbReference type="ARBA" id="ARBA00023157"/>
    </source>
</evidence>
<dbReference type="Proteomes" id="UP000681967">
    <property type="component" value="Unassembled WGS sequence"/>
</dbReference>
<feature type="domain" description="Cathepsin propeptide inhibitor" evidence="9">
    <location>
        <begin position="59"/>
        <end position="116"/>
    </location>
</feature>
<name>A0A816B2X4_9BILA</name>
<dbReference type="Proteomes" id="UP000663855">
    <property type="component" value="Unassembled WGS sequence"/>
</dbReference>
<reference evidence="10" key="1">
    <citation type="submission" date="2021-02" db="EMBL/GenBank/DDBJ databases">
        <authorList>
            <person name="Nowell W R."/>
        </authorList>
    </citation>
    <scope>NUCLEOTIDE SEQUENCE</scope>
</reference>
<dbReference type="InterPro" id="IPR039417">
    <property type="entry name" value="Peptidase_C1A_papain-like"/>
</dbReference>
<evidence type="ECO:0000256" key="4">
    <source>
        <dbReference type="ARBA" id="ARBA00022807"/>
    </source>
</evidence>
<dbReference type="InterPro" id="IPR025661">
    <property type="entry name" value="Pept_asp_AS"/>
</dbReference>
<dbReference type="GO" id="GO:0008234">
    <property type="term" value="F:cysteine-type peptidase activity"/>
    <property type="evidence" value="ECO:0007669"/>
    <property type="project" value="UniProtKB-KW"/>
</dbReference>
<dbReference type="Pfam" id="PF00112">
    <property type="entry name" value="Peptidase_C1"/>
    <property type="match status" value="1"/>
</dbReference>
<evidence type="ECO:0000256" key="3">
    <source>
        <dbReference type="ARBA" id="ARBA00022801"/>
    </source>
</evidence>
<evidence type="ECO:0000256" key="7">
    <source>
        <dbReference type="SAM" id="SignalP"/>
    </source>
</evidence>
<keyword evidence="5" id="KW-0865">Zymogen</keyword>
<dbReference type="InterPro" id="IPR013201">
    <property type="entry name" value="Prot_inhib_I29"/>
</dbReference>
<dbReference type="GO" id="GO:0006508">
    <property type="term" value="P:proteolysis"/>
    <property type="evidence" value="ECO:0007669"/>
    <property type="project" value="UniProtKB-KW"/>
</dbReference>
<dbReference type="PROSITE" id="PS00640">
    <property type="entry name" value="THIOL_PROTEASE_ASN"/>
    <property type="match status" value="1"/>
</dbReference>
<sequence length="420" mass="47746">MRLYGIVFTGIILISSSTPCEGIFGSSSLQDYVDSFVDAAKFKFDGVLNLNDSAINQIWSVFKTKYGRAYSSLEEEKQRLRVFRDHLRFVLESNLKKMQTFQLELNEFADWTSDEFNTLKKGLIVSTSFRRDMMISGQDEGDSLRRSVRKLHRRHYHARRLKRSLHKRRHHRKRFLKDWFSNLFSKNNTQDNANQQSNVFDWRTKSVVSSVKDQRKCGCCYAFATATIMETLYAIKTNSKTIVDFSAQQIADCSSNGNNGCAGGNFGPSVRYLSDNGGKIATESSYPYEGARKSCRTSGVNEIQLGNIEYGVIPEGNEKKMAEALTNYGPIFIGIDTDTKLFMFYKTGVLKIDNCPTRRQDMDHAMAVVGYGYDDALKSSYWIIKNSWGTKWGEHGYLRLAKDAGNMCGVASMAYYGKLT</sequence>
<comment type="similarity">
    <text evidence="1">Belongs to the peptidase C1 family.</text>
</comment>
<proteinExistence type="inferred from homology"/>
<comment type="caution">
    <text evidence="10">The sequence shown here is derived from an EMBL/GenBank/DDBJ whole genome shotgun (WGS) entry which is preliminary data.</text>
</comment>
<evidence type="ECO:0000313" key="11">
    <source>
        <dbReference type="EMBL" id="CAF3822727.1"/>
    </source>
</evidence>
<dbReference type="CDD" id="cd02248">
    <property type="entry name" value="Peptidase_C1A"/>
    <property type="match status" value="1"/>
</dbReference>
<evidence type="ECO:0000256" key="5">
    <source>
        <dbReference type="ARBA" id="ARBA00023145"/>
    </source>
</evidence>
<dbReference type="PROSITE" id="PS00639">
    <property type="entry name" value="THIOL_PROTEASE_HIS"/>
    <property type="match status" value="1"/>
</dbReference>
<keyword evidence="4" id="KW-0788">Thiol protease</keyword>
<organism evidence="10 12">
    <name type="scientific">Rotaria magnacalcarata</name>
    <dbReference type="NCBI Taxonomy" id="392030"/>
    <lineage>
        <taxon>Eukaryota</taxon>
        <taxon>Metazoa</taxon>
        <taxon>Spiralia</taxon>
        <taxon>Gnathifera</taxon>
        <taxon>Rotifera</taxon>
        <taxon>Eurotatoria</taxon>
        <taxon>Bdelloidea</taxon>
        <taxon>Philodinida</taxon>
        <taxon>Philodinidae</taxon>
        <taxon>Rotaria</taxon>
    </lineage>
</organism>
<dbReference type="PRINTS" id="PR00705">
    <property type="entry name" value="PAPAIN"/>
</dbReference>
<keyword evidence="3" id="KW-0378">Hydrolase</keyword>
<feature type="signal peptide" evidence="7">
    <location>
        <begin position="1"/>
        <end position="22"/>
    </location>
</feature>
<evidence type="ECO:0000256" key="1">
    <source>
        <dbReference type="ARBA" id="ARBA00008455"/>
    </source>
</evidence>
<dbReference type="EMBL" id="CAJNOV010017215">
    <property type="protein sequence ID" value="CAF1604027.1"/>
    <property type="molecule type" value="Genomic_DNA"/>
</dbReference>
<feature type="domain" description="Peptidase C1A papain C-terminal" evidence="8">
    <location>
        <begin position="196"/>
        <end position="418"/>
    </location>
</feature>